<organism evidence="1">
    <name type="scientific">Pararge aegeria</name>
    <name type="common">speckled wood butterfly</name>
    <dbReference type="NCBI Taxonomy" id="116150"/>
    <lineage>
        <taxon>Eukaryota</taxon>
        <taxon>Metazoa</taxon>
        <taxon>Ecdysozoa</taxon>
        <taxon>Arthropoda</taxon>
        <taxon>Hexapoda</taxon>
        <taxon>Insecta</taxon>
        <taxon>Pterygota</taxon>
        <taxon>Neoptera</taxon>
        <taxon>Endopterygota</taxon>
        <taxon>Lepidoptera</taxon>
        <taxon>Glossata</taxon>
        <taxon>Ditrysia</taxon>
        <taxon>Papilionoidea</taxon>
        <taxon>Nymphalidae</taxon>
        <taxon>Satyrinae</taxon>
        <taxon>Satyrini</taxon>
        <taxon>Parargina</taxon>
        <taxon>Pararge</taxon>
    </lineage>
</organism>
<dbReference type="EMBL" id="GAIX01007090">
    <property type="protein sequence ID" value="JAA85470.1"/>
    <property type="molecule type" value="Transcribed_RNA"/>
</dbReference>
<accession>S4PEH1</accession>
<sequence length="97" mass="10894">MLVVGSIKVNTNYHRTPQAQRHRMSLADLTTQKEISDKQTTLRIRTEFILRQKTLVSKLCQIICTNSSNLGGIANSEHLSSLAVLTTIKEISENQNI</sequence>
<dbReference type="AlphaFoldDB" id="S4PEH1"/>
<reference evidence="1" key="2">
    <citation type="submission" date="2013-05" db="EMBL/GenBank/DDBJ databases">
        <authorList>
            <person name="Carter J.-M."/>
            <person name="Baker S.C."/>
            <person name="Pink R."/>
            <person name="Carter D.R.F."/>
            <person name="Collins A."/>
            <person name="Tomlin J."/>
            <person name="Gibbs M."/>
            <person name="Breuker C.J."/>
        </authorList>
    </citation>
    <scope>NUCLEOTIDE SEQUENCE</scope>
    <source>
        <tissue evidence="1">Ovary</tissue>
    </source>
</reference>
<reference evidence="1" key="1">
    <citation type="journal article" date="2013" name="BMC Genomics">
        <title>Unscrambling butterfly oogenesis.</title>
        <authorList>
            <person name="Carter J.M."/>
            <person name="Baker S.C."/>
            <person name="Pink R."/>
            <person name="Carter D.R."/>
            <person name="Collins A."/>
            <person name="Tomlin J."/>
            <person name="Gibbs M."/>
            <person name="Breuker C.J."/>
        </authorList>
    </citation>
    <scope>NUCLEOTIDE SEQUENCE</scope>
    <source>
        <tissue evidence="1">Ovary</tissue>
    </source>
</reference>
<name>S4PEH1_9NEOP</name>
<protein>
    <submittedName>
        <fullName evidence="1">Uncharacterized protein</fullName>
    </submittedName>
</protein>
<evidence type="ECO:0000313" key="1">
    <source>
        <dbReference type="EMBL" id="JAA85470.1"/>
    </source>
</evidence>
<proteinExistence type="predicted"/>